<dbReference type="InterPro" id="IPR041698">
    <property type="entry name" value="Methyltransf_25"/>
</dbReference>
<dbReference type="Proteomes" id="UP000617628">
    <property type="component" value="Unassembled WGS sequence"/>
</dbReference>
<proteinExistence type="predicted"/>
<protein>
    <submittedName>
        <fullName evidence="5">Class I SAM-dependent methyltransferase</fullName>
    </submittedName>
</protein>
<gene>
    <name evidence="5" type="ORF">JIN87_16445</name>
</gene>
<evidence type="ECO:0000256" key="1">
    <source>
        <dbReference type="ARBA" id="ARBA00022603"/>
    </source>
</evidence>
<name>A0A934S257_9BACT</name>
<organism evidence="5 6">
    <name type="scientific">Pelagicoccus mobilis</name>
    <dbReference type="NCBI Taxonomy" id="415221"/>
    <lineage>
        <taxon>Bacteria</taxon>
        <taxon>Pseudomonadati</taxon>
        <taxon>Verrucomicrobiota</taxon>
        <taxon>Opitutia</taxon>
        <taxon>Puniceicoccales</taxon>
        <taxon>Pelagicoccaceae</taxon>
        <taxon>Pelagicoccus</taxon>
    </lineage>
</organism>
<evidence type="ECO:0000313" key="6">
    <source>
        <dbReference type="Proteomes" id="UP000617628"/>
    </source>
</evidence>
<dbReference type="EMBL" id="JAENIL010000030">
    <property type="protein sequence ID" value="MBK1878472.1"/>
    <property type="molecule type" value="Genomic_DNA"/>
</dbReference>
<evidence type="ECO:0000259" key="4">
    <source>
        <dbReference type="Pfam" id="PF13649"/>
    </source>
</evidence>
<dbReference type="PANTHER" id="PTHR43464">
    <property type="entry name" value="METHYLTRANSFERASE"/>
    <property type="match status" value="1"/>
</dbReference>
<dbReference type="Pfam" id="PF13649">
    <property type="entry name" value="Methyltransf_25"/>
    <property type="match status" value="1"/>
</dbReference>
<dbReference type="Gene3D" id="2.20.130.10">
    <property type="entry name" value="CAC2371-like domains"/>
    <property type="match status" value="1"/>
</dbReference>
<dbReference type="Gene3D" id="3.40.50.150">
    <property type="entry name" value="Vaccinia Virus protein VP39"/>
    <property type="match status" value="1"/>
</dbReference>
<dbReference type="SUPFAM" id="SSF53335">
    <property type="entry name" value="S-adenosyl-L-methionine-dependent methyltransferases"/>
    <property type="match status" value="1"/>
</dbReference>
<evidence type="ECO:0000256" key="2">
    <source>
        <dbReference type="ARBA" id="ARBA00022679"/>
    </source>
</evidence>
<feature type="domain" description="Methyltransferase" evidence="4">
    <location>
        <begin position="41"/>
        <end position="132"/>
    </location>
</feature>
<keyword evidence="6" id="KW-1185">Reference proteome</keyword>
<dbReference type="InterPro" id="IPR029063">
    <property type="entry name" value="SAM-dependent_MTases_sf"/>
</dbReference>
<accession>A0A934S257</accession>
<sequence>MYTRSTDYYDLIYRDLKDYGEEAGKIDSLLRRISPRPQHLLDIGCGTGEHAFRLNRDFGYQVDGLDIQPGFVKIAQKKSPQARFEVADMRRFNLPGQYDCLLCLFSSIGYVETLTGLRDALSCFARHLKPKGWLILEPWITPDVWRPGQVDVIETTDTNSGETIQRTRTGDTDGTVSIINIDYEVRSGDQTHRLNESHRLGLFTKEEMNQELERAGFQANWMPVGLQLQPIVVGQLRKQ</sequence>
<dbReference type="PANTHER" id="PTHR43464:SF19">
    <property type="entry name" value="UBIQUINONE BIOSYNTHESIS O-METHYLTRANSFERASE, MITOCHONDRIAL"/>
    <property type="match status" value="1"/>
</dbReference>
<keyword evidence="2" id="KW-0808">Transferase</keyword>
<keyword evidence="3" id="KW-0949">S-adenosyl-L-methionine</keyword>
<dbReference type="CDD" id="cd02440">
    <property type="entry name" value="AdoMet_MTases"/>
    <property type="match status" value="1"/>
</dbReference>
<comment type="caution">
    <text evidence="5">The sequence shown here is derived from an EMBL/GenBank/DDBJ whole genome shotgun (WGS) entry which is preliminary data.</text>
</comment>
<dbReference type="GO" id="GO:0008168">
    <property type="term" value="F:methyltransferase activity"/>
    <property type="evidence" value="ECO:0007669"/>
    <property type="project" value="UniProtKB-KW"/>
</dbReference>
<dbReference type="GO" id="GO:0032259">
    <property type="term" value="P:methylation"/>
    <property type="evidence" value="ECO:0007669"/>
    <property type="project" value="UniProtKB-KW"/>
</dbReference>
<dbReference type="RefSeq" id="WP_200356682.1">
    <property type="nucleotide sequence ID" value="NZ_JAENIL010000030.1"/>
</dbReference>
<evidence type="ECO:0000256" key="3">
    <source>
        <dbReference type="ARBA" id="ARBA00022691"/>
    </source>
</evidence>
<dbReference type="AlphaFoldDB" id="A0A934S257"/>
<evidence type="ECO:0000313" key="5">
    <source>
        <dbReference type="EMBL" id="MBK1878472.1"/>
    </source>
</evidence>
<keyword evidence="1 5" id="KW-0489">Methyltransferase</keyword>
<reference evidence="5" key="1">
    <citation type="submission" date="2021-01" db="EMBL/GenBank/DDBJ databases">
        <title>Modified the classification status of verrucomicrobia.</title>
        <authorList>
            <person name="Feng X."/>
        </authorList>
    </citation>
    <scope>NUCLEOTIDE SEQUENCE</scope>
    <source>
        <strain evidence="5">KCTC 13126</strain>
    </source>
</reference>